<dbReference type="STRING" id="1123010.SAMN02745724_01301"/>
<reference evidence="2 3" key="1">
    <citation type="submission" date="2016-10" db="EMBL/GenBank/DDBJ databases">
        <authorList>
            <person name="de Groot N.N."/>
        </authorList>
    </citation>
    <scope>NUCLEOTIDE SEQUENCE [LARGE SCALE GENOMIC DNA]</scope>
    <source>
        <strain evidence="2 3">DSM 6059</strain>
    </source>
</reference>
<sequence length="114" mass="13137">MNFLISTFNNISSQLVSWLTPYLHQIALTIIVCLIALYANDLNKFIKRLFARRHFIIRTMTFIIVTAFGFGALTFFVTPILIKLLLIFGKLYMPWLLLVAFIVLGILADKKNQI</sequence>
<feature type="transmembrane region" description="Helical" evidence="1">
    <location>
        <begin position="22"/>
        <end position="39"/>
    </location>
</feature>
<keyword evidence="1" id="KW-1133">Transmembrane helix</keyword>
<feature type="transmembrane region" description="Helical" evidence="1">
    <location>
        <begin position="92"/>
        <end position="108"/>
    </location>
</feature>
<dbReference type="InterPro" id="IPR021813">
    <property type="entry name" value="DUF3392"/>
</dbReference>
<keyword evidence="1" id="KW-0472">Membrane</keyword>
<name>A0A1I1HXX9_9GAMM</name>
<proteinExistence type="predicted"/>
<evidence type="ECO:0000313" key="3">
    <source>
        <dbReference type="Proteomes" id="UP000198862"/>
    </source>
</evidence>
<protein>
    <recommendedName>
        <fullName evidence="4">DUF3392 domain-containing protein</fullName>
    </recommendedName>
</protein>
<gene>
    <name evidence="2" type="ORF">SAMN02745724_01301</name>
</gene>
<accession>A0A1I1HXX9</accession>
<evidence type="ECO:0008006" key="4">
    <source>
        <dbReference type="Google" id="ProtNLM"/>
    </source>
</evidence>
<organism evidence="2 3">
    <name type="scientific">Pseudoalteromonas denitrificans DSM 6059</name>
    <dbReference type="NCBI Taxonomy" id="1123010"/>
    <lineage>
        <taxon>Bacteria</taxon>
        <taxon>Pseudomonadati</taxon>
        <taxon>Pseudomonadota</taxon>
        <taxon>Gammaproteobacteria</taxon>
        <taxon>Alteromonadales</taxon>
        <taxon>Pseudoalteromonadaceae</taxon>
        <taxon>Pseudoalteromonas</taxon>
    </lineage>
</organism>
<dbReference type="Proteomes" id="UP000198862">
    <property type="component" value="Unassembled WGS sequence"/>
</dbReference>
<evidence type="ECO:0000256" key="1">
    <source>
        <dbReference type="SAM" id="Phobius"/>
    </source>
</evidence>
<keyword evidence="1" id="KW-0812">Transmembrane</keyword>
<dbReference type="RefSeq" id="WP_091981944.1">
    <property type="nucleotide sequence ID" value="NZ_FOLO01000007.1"/>
</dbReference>
<dbReference type="Pfam" id="PF11872">
    <property type="entry name" value="DUF3392"/>
    <property type="match status" value="1"/>
</dbReference>
<keyword evidence="3" id="KW-1185">Reference proteome</keyword>
<dbReference type="OrthoDB" id="6196761at2"/>
<feature type="transmembrane region" description="Helical" evidence="1">
    <location>
        <begin position="60"/>
        <end position="86"/>
    </location>
</feature>
<evidence type="ECO:0000313" key="2">
    <source>
        <dbReference type="EMBL" id="SFC28736.1"/>
    </source>
</evidence>
<dbReference type="AlphaFoldDB" id="A0A1I1HXX9"/>
<dbReference type="EMBL" id="FOLO01000007">
    <property type="protein sequence ID" value="SFC28736.1"/>
    <property type="molecule type" value="Genomic_DNA"/>
</dbReference>